<proteinExistence type="predicted"/>
<dbReference type="EMBL" id="VSSQ01050145">
    <property type="protein sequence ID" value="MPN04215.1"/>
    <property type="molecule type" value="Genomic_DNA"/>
</dbReference>
<name>A0A645EQB6_9ZZZZ</name>
<gene>
    <name evidence="1" type="ORF">SDC9_151451</name>
</gene>
<protein>
    <recommendedName>
        <fullName evidence="2">OmpA-like domain-containing protein</fullName>
    </recommendedName>
</protein>
<organism evidence="1">
    <name type="scientific">bioreactor metagenome</name>
    <dbReference type="NCBI Taxonomy" id="1076179"/>
    <lineage>
        <taxon>unclassified sequences</taxon>
        <taxon>metagenomes</taxon>
        <taxon>ecological metagenomes</taxon>
    </lineage>
</organism>
<reference evidence="1" key="1">
    <citation type="submission" date="2019-08" db="EMBL/GenBank/DDBJ databases">
        <authorList>
            <person name="Kucharzyk K."/>
            <person name="Murdoch R.W."/>
            <person name="Higgins S."/>
            <person name="Loffler F."/>
        </authorList>
    </citation>
    <scope>NUCLEOTIDE SEQUENCE</scope>
</reference>
<dbReference type="AlphaFoldDB" id="A0A645EQB6"/>
<evidence type="ECO:0000313" key="1">
    <source>
        <dbReference type="EMBL" id="MPN04215.1"/>
    </source>
</evidence>
<accession>A0A645EQB6</accession>
<comment type="caution">
    <text evidence="1">The sequence shown here is derived from an EMBL/GenBank/DDBJ whole genome shotgun (WGS) entry which is preliminary data.</text>
</comment>
<sequence length="42" mass="4449">MAKVLTDNGVAGDRIELRKPEAITAGAGDDRQARRVDIVAAQ</sequence>
<evidence type="ECO:0008006" key="2">
    <source>
        <dbReference type="Google" id="ProtNLM"/>
    </source>
</evidence>